<gene>
    <name evidence="2" type="ORF">H5410_048595</name>
</gene>
<dbReference type="OrthoDB" id="1327342at2759"/>
<proteinExistence type="predicted"/>
<dbReference type="EMBL" id="JACXVP010000009">
    <property type="protein sequence ID" value="KAG5588161.1"/>
    <property type="molecule type" value="Genomic_DNA"/>
</dbReference>
<dbReference type="PANTHER" id="PTHR31973:SF197">
    <property type="entry name" value="SWIM-TYPE DOMAIN-CONTAINING PROTEIN"/>
    <property type="match status" value="1"/>
</dbReference>
<feature type="compositionally biased region" description="Basic and acidic residues" evidence="1">
    <location>
        <begin position="123"/>
        <end position="134"/>
    </location>
</feature>
<feature type="region of interest" description="Disordered" evidence="1">
    <location>
        <begin position="55"/>
        <end position="165"/>
    </location>
</feature>
<sequence length="456" mass="51747">MINNGDTVEVYVFHGVSEANQALLELEFVPNMSDSGVALQLVLLKLPVLHLKTNVPPPSPSTVPSSSTVPSPSTVPPPSPSTVPPPSSVPSSDPIIDNDLTDDEVEDESRPEGDTNEDTEVDSDVHQEYIDIRASKRHFKRSQRRSRGTNSDQINVDEKGPDIGYDETNIGIKESLVGKLGGDEPYYISDEAPSFEIDDETAEMKDNIQAMKKVGQECLDDLLWYNLNTWCKKYFQDYNKCDVVDNNMAENFNAWILPAREGGFEIKHHGFTHTMDIVSRSCSYRSWQLGEIPCPNGVAALYYNELEPIHYVASCYSNEMYLSIYAQFIQPMNNMKMWPTSNNPIVKPPKIKKLSGRPTNVVHKDTIKEDVLQETKLVQVNQLNHLLRQDVLVQVSQLNHLLRHRLLKVVEKKANEEQQEVEQRLVVQLNHLEPLHRPPQIMKVVEEEAHEEFQVL</sequence>
<dbReference type="AlphaFoldDB" id="A0A9J5XIJ9"/>
<feature type="compositionally biased region" description="Low complexity" evidence="1">
    <location>
        <begin position="62"/>
        <end position="72"/>
    </location>
</feature>
<dbReference type="PANTHER" id="PTHR31973">
    <property type="entry name" value="POLYPROTEIN, PUTATIVE-RELATED"/>
    <property type="match status" value="1"/>
</dbReference>
<keyword evidence="3" id="KW-1185">Reference proteome</keyword>
<protein>
    <submittedName>
        <fullName evidence="2">Uncharacterized protein</fullName>
    </submittedName>
</protein>
<reference evidence="2 3" key="1">
    <citation type="submission" date="2020-09" db="EMBL/GenBank/DDBJ databases">
        <title>De no assembly of potato wild relative species, Solanum commersonii.</title>
        <authorList>
            <person name="Cho K."/>
        </authorList>
    </citation>
    <scope>NUCLEOTIDE SEQUENCE [LARGE SCALE GENOMIC DNA]</scope>
    <source>
        <strain evidence="2">LZ3.2</strain>
        <tissue evidence="2">Leaf</tissue>
    </source>
</reference>
<organism evidence="2 3">
    <name type="scientific">Solanum commersonii</name>
    <name type="common">Commerson's wild potato</name>
    <name type="synonym">Commerson's nightshade</name>
    <dbReference type="NCBI Taxonomy" id="4109"/>
    <lineage>
        <taxon>Eukaryota</taxon>
        <taxon>Viridiplantae</taxon>
        <taxon>Streptophyta</taxon>
        <taxon>Embryophyta</taxon>
        <taxon>Tracheophyta</taxon>
        <taxon>Spermatophyta</taxon>
        <taxon>Magnoliopsida</taxon>
        <taxon>eudicotyledons</taxon>
        <taxon>Gunneridae</taxon>
        <taxon>Pentapetalae</taxon>
        <taxon>asterids</taxon>
        <taxon>lamiids</taxon>
        <taxon>Solanales</taxon>
        <taxon>Solanaceae</taxon>
        <taxon>Solanoideae</taxon>
        <taxon>Solaneae</taxon>
        <taxon>Solanum</taxon>
    </lineage>
</organism>
<dbReference type="Proteomes" id="UP000824120">
    <property type="component" value="Chromosome 9"/>
</dbReference>
<name>A0A9J5XIJ9_SOLCO</name>
<evidence type="ECO:0000313" key="2">
    <source>
        <dbReference type="EMBL" id="KAG5588161.1"/>
    </source>
</evidence>
<feature type="compositionally biased region" description="Pro residues" evidence="1">
    <location>
        <begin position="73"/>
        <end position="88"/>
    </location>
</feature>
<evidence type="ECO:0000256" key="1">
    <source>
        <dbReference type="SAM" id="MobiDB-lite"/>
    </source>
</evidence>
<accession>A0A9J5XIJ9</accession>
<evidence type="ECO:0000313" key="3">
    <source>
        <dbReference type="Proteomes" id="UP000824120"/>
    </source>
</evidence>
<comment type="caution">
    <text evidence="2">The sequence shown here is derived from an EMBL/GenBank/DDBJ whole genome shotgun (WGS) entry which is preliminary data.</text>
</comment>
<feature type="compositionally biased region" description="Basic residues" evidence="1">
    <location>
        <begin position="135"/>
        <end position="147"/>
    </location>
</feature>